<dbReference type="Proteomes" id="UP000479335">
    <property type="component" value="Unassembled WGS sequence"/>
</dbReference>
<dbReference type="Gene3D" id="3.40.190.10">
    <property type="entry name" value="Periplasmic binding protein-like II"/>
    <property type="match status" value="2"/>
</dbReference>
<keyword evidence="4" id="KW-1185">Reference proteome</keyword>
<evidence type="ECO:0000313" key="4">
    <source>
        <dbReference type="Proteomes" id="UP000479335"/>
    </source>
</evidence>
<dbReference type="GO" id="GO:0005886">
    <property type="term" value="C:plasma membrane"/>
    <property type="evidence" value="ECO:0007669"/>
    <property type="project" value="TreeGrafter"/>
</dbReference>
<feature type="transmembrane region" description="Helical" evidence="1">
    <location>
        <begin position="12"/>
        <end position="31"/>
    </location>
</feature>
<feature type="domain" description="Solute-binding protein family 3/N-terminal" evidence="2">
    <location>
        <begin position="426"/>
        <end position="666"/>
    </location>
</feature>
<dbReference type="Pfam" id="PF00497">
    <property type="entry name" value="SBP_bac_3"/>
    <property type="match status" value="1"/>
</dbReference>
<dbReference type="PANTHER" id="PTHR38442:SF1">
    <property type="entry name" value="INNER MEMBRANE PROTEIN"/>
    <property type="match status" value="1"/>
</dbReference>
<dbReference type="EMBL" id="WWCN01000004">
    <property type="protein sequence ID" value="MYM22548.1"/>
    <property type="molecule type" value="Genomic_DNA"/>
</dbReference>
<proteinExistence type="predicted"/>
<evidence type="ECO:0000259" key="2">
    <source>
        <dbReference type="Pfam" id="PF00497"/>
    </source>
</evidence>
<sequence>MTKEEELKRSKLLALSLLAGVCIVFVVTSLLPRGLWTDGLRAVSEAAMVGALADWFAVVALFRKVPIPFVSRHTAIIPNNKDRIADNLAGFVEDKFLKPESLAAVILKTDPATSVAAWLKEPANRSYLATHLAKLVPEILATADDARIQQLLKDALHAAIGKLDMAPTLGTVIGGLTRDGRHQELLDDGMRALIGLLNRPSTREVIAELIASWLKREHAAMELVLPTEWISDNGAVMIASTLNNIMENVAADKDHKLRLRFDEMVQSFVVRLQTDPAFIAKGEEFKHYLRDSETFNRYTLDLWRSVRDWIKADIDAEDSRLNAGVVQASAWLSEELLTHPEMRASLNQHLAGMARTLAPALSSFLTRHISDTVKAWDNKDMSRQIELNIGKDLQFIRVNGTLVGGMVGLLLYVVSTFVHAADIPVTVYADAGYPPYSYEKDGKPAGLYHDIVQAAFSHMQGYKIEVHTVPWKRGMALLKSGTGFALYPPYMNTKDEPWTWPYSQPLFEEHVVAYCRKDVIAAKPRKRWPEDFYGLTIGNNAGFIVGGEAFDAAVKAGHLRIEEGKDSETNIIKLGMKRIDCYINDRVSIQWTLNQLKASGKYHEGLAHAELAEAIQIAANQGYLGYTSRDKGRYTYKSDFVKQFDAAIQQMKRSGEMDTITRNFFKTHQ</sequence>
<keyword evidence="1" id="KW-0472">Membrane</keyword>
<keyword evidence="1" id="KW-1133">Transmembrane helix</keyword>
<accession>A0A6L8K8N3</accession>
<evidence type="ECO:0000313" key="3">
    <source>
        <dbReference type="EMBL" id="MYM22548.1"/>
    </source>
</evidence>
<dbReference type="InterPro" id="IPR001638">
    <property type="entry name" value="Solute-binding_3/MltF_N"/>
</dbReference>
<dbReference type="SUPFAM" id="SSF53850">
    <property type="entry name" value="Periplasmic binding protein-like II"/>
    <property type="match status" value="1"/>
</dbReference>
<protein>
    <submittedName>
        <fullName evidence="3">DUF445 family protein</fullName>
    </submittedName>
</protein>
<gene>
    <name evidence="3" type="ORF">GTP46_07815</name>
</gene>
<comment type="caution">
    <text evidence="3">The sequence shown here is derived from an EMBL/GenBank/DDBJ whole genome shotgun (WGS) entry which is preliminary data.</text>
</comment>
<evidence type="ECO:0000256" key="1">
    <source>
        <dbReference type="SAM" id="Phobius"/>
    </source>
</evidence>
<dbReference type="AlphaFoldDB" id="A0A6L8K8N3"/>
<dbReference type="Pfam" id="PF04286">
    <property type="entry name" value="DUF445"/>
    <property type="match status" value="1"/>
</dbReference>
<keyword evidence="1" id="KW-0812">Transmembrane</keyword>
<dbReference type="InterPro" id="IPR007383">
    <property type="entry name" value="DUF445"/>
</dbReference>
<name>A0A6L8K8N3_9BURK</name>
<dbReference type="PANTHER" id="PTHR38442">
    <property type="entry name" value="INNER MEMBRANE PROTEIN-RELATED"/>
    <property type="match status" value="1"/>
</dbReference>
<reference evidence="3 4" key="1">
    <citation type="submission" date="2019-12" db="EMBL/GenBank/DDBJ databases">
        <title>Novel species isolated from a subtropical stream in China.</title>
        <authorList>
            <person name="Lu H."/>
        </authorList>
    </citation>
    <scope>NUCLEOTIDE SEQUENCE [LARGE SCALE GENOMIC DNA]</scope>
    <source>
        <strain evidence="3 4">FT135W</strain>
    </source>
</reference>
<organism evidence="3 4">
    <name type="scientific">Duganella flavida</name>
    <dbReference type="NCBI Taxonomy" id="2692175"/>
    <lineage>
        <taxon>Bacteria</taxon>
        <taxon>Pseudomonadati</taxon>
        <taxon>Pseudomonadota</taxon>
        <taxon>Betaproteobacteria</taxon>
        <taxon>Burkholderiales</taxon>
        <taxon>Oxalobacteraceae</taxon>
        <taxon>Telluria group</taxon>
        <taxon>Duganella</taxon>
    </lineage>
</organism>